<proteinExistence type="predicted"/>
<organism evidence="1 2">
    <name type="scientific">Wickerhamomyces pijperi</name>
    <name type="common">Yeast</name>
    <name type="synonym">Pichia pijperi</name>
    <dbReference type="NCBI Taxonomy" id="599730"/>
    <lineage>
        <taxon>Eukaryota</taxon>
        <taxon>Fungi</taxon>
        <taxon>Dikarya</taxon>
        <taxon>Ascomycota</taxon>
        <taxon>Saccharomycotina</taxon>
        <taxon>Saccharomycetes</taxon>
        <taxon>Phaffomycetales</taxon>
        <taxon>Wickerhamomycetaceae</taxon>
        <taxon>Wickerhamomyces</taxon>
    </lineage>
</organism>
<accession>A0A9P8PN53</accession>
<gene>
    <name evidence="1" type="ORF">WICPIJ_009627</name>
</gene>
<protein>
    <submittedName>
        <fullName evidence="1">Uncharacterized protein</fullName>
    </submittedName>
</protein>
<reference evidence="1" key="1">
    <citation type="journal article" date="2021" name="Open Biol.">
        <title>Shared evolutionary footprints suggest mitochondrial oxidative damage underlies multiple complex I losses in fungi.</title>
        <authorList>
            <person name="Schikora-Tamarit M.A."/>
            <person name="Marcet-Houben M."/>
            <person name="Nosek J."/>
            <person name="Gabaldon T."/>
        </authorList>
    </citation>
    <scope>NUCLEOTIDE SEQUENCE</scope>
    <source>
        <strain evidence="1">CBS2887</strain>
    </source>
</reference>
<reference evidence="1" key="2">
    <citation type="submission" date="2021-01" db="EMBL/GenBank/DDBJ databases">
        <authorList>
            <person name="Schikora-Tamarit M.A."/>
        </authorList>
    </citation>
    <scope>NUCLEOTIDE SEQUENCE</scope>
    <source>
        <strain evidence="1">CBS2887</strain>
    </source>
</reference>
<dbReference type="EMBL" id="JAEUBG010005547">
    <property type="protein sequence ID" value="KAH3674264.1"/>
    <property type="molecule type" value="Genomic_DNA"/>
</dbReference>
<sequence length="325" mass="36610">MSLPTLSSSIQLADSLTLINVIDTNYETFTVQPSSTLTDEPIAEFTADFTSTYIESLQDLQQSTSQTAIATTAVQLPQHIPVHPTLPPAQPPLYPLTDPALIRQGSTLLARLALSELQTRHLKVWKSSVMTFVFQYYKERGFVINTGSSSSGQLFDLEKRDSIEGEETSDTMKEYFYLNSPKSTKGNEASEQQEYKFSDLFTPEISEKLKYQKSIDWIQHITSENLIKAMPKKFSKLVLSEQQPSNEFVPGFIKHKSSKITDNMISYHEKIISYGDLIDIKLSVELVQGTQLVLLATSITFPQTDYLFDLVSERVKEDLEALKGV</sequence>
<evidence type="ECO:0000313" key="2">
    <source>
        <dbReference type="Proteomes" id="UP000774326"/>
    </source>
</evidence>
<dbReference type="AlphaFoldDB" id="A0A9P8PN53"/>
<keyword evidence="2" id="KW-1185">Reference proteome</keyword>
<comment type="caution">
    <text evidence="1">The sequence shown here is derived from an EMBL/GenBank/DDBJ whole genome shotgun (WGS) entry which is preliminary data.</text>
</comment>
<dbReference type="Proteomes" id="UP000774326">
    <property type="component" value="Unassembled WGS sequence"/>
</dbReference>
<evidence type="ECO:0000313" key="1">
    <source>
        <dbReference type="EMBL" id="KAH3674264.1"/>
    </source>
</evidence>
<name>A0A9P8PN53_WICPI</name>